<dbReference type="Pfam" id="PF13416">
    <property type="entry name" value="SBP_bac_8"/>
    <property type="match status" value="1"/>
</dbReference>
<dbReference type="PROSITE" id="PS51318">
    <property type="entry name" value="TAT"/>
    <property type="match status" value="1"/>
</dbReference>
<dbReference type="Gene3D" id="3.40.190.10">
    <property type="entry name" value="Periplasmic binding protein-like II"/>
    <property type="match status" value="2"/>
</dbReference>
<dbReference type="Proteomes" id="UP000181980">
    <property type="component" value="Unassembled WGS sequence"/>
</dbReference>
<dbReference type="PANTHER" id="PTHR30006:SF2">
    <property type="entry name" value="ABC TRANSPORTER SUBSTRATE-BINDING PROTEIN"/>
    <property type="match status" value="1"/>
</dbReference>
<evidence type="ECO:0000313" key="2">
    <source>
        <dbReference type="EMBL" id="SEE88876.1"/>
    </source>
</evidence>
<name>A0A1H5MHT1_9ACTN</name>
<dbReference type="GO" id="GO:0015846">
    <property type="term" value="P:polyamine transport"/>
    <property type="evidence" value="ECO:0007669"/>
    <property type="project" value="InterPro"/>
</dbReference>
<dbReference type="GO" id="GO:0015888">
    <property type="term" value="P:thiamine transport"/>
    <property type="evidence" value="ECO:0007669"/>
    <property type="project" value="TreeGrafter"/>
</dbReference>
<dbReference type="GO" id="GO:0019808">
    <property type="term" value="F:polyamine binding"/>
    <property type="evidence" value="ECO:0007669"/>
    <property type="project" value="InterPro"/>
</dbReference>
<evidence type="ECO:0000313" key="3">
    <source>
        <dbReference type="Proteomes" id="UP000181980"/>
    </source>
</evidence>
<dbReference type="PROSITE" id="PS51257">
    <property type="entry name" value="PROKAR_LIPOPROTEIN"/>
    <property type="match status" value="1"/>
</dbReference>
<dbReference type="InterPro" id="IPR001188">
    <property type="entry name" value="Sperm_putr-bd"/>
</dbReference>
<dbReference type="SUPFAM" id="SSF53850">
    <property type="entry name" value="Periplasmic binding protein-like II"/>
    <property type="match status" value="1"/>
</dbReference>
<accession>A0A1H5MHT1</accession>
<organism evidence="2 3">
    <name type="scientific">Jiangella alba</name>
    <dbReference type="NCBI Taxonomy" id="561176"/>
    <lineage>
        <taxon>Bacteria</taxon>
        <taxon>Bacillati</taxon>
        <taxon>Actinomycetota</taxon>
        <taxon>Actinomycetes</taxon>
        <taxon>Jiangellales</taxon>
        <taxon>Jiangellaceae</taxon>
        <taxon>Jiangella</taxon>
    </lineage>
</organism>
<reference evidence="3" key="1">
    <citation type="submission" date="2016-10" db="EMBL/GenBank/DDBJ databases">
        <authorList>
            <person name="Varghese N."/>
            <person name="Submissions S."/>
        </authorList>
    </citation>
    <scope>NUCLEOTIDE SEQUENCE [LARGE SCALE GENOMIC DNA]</scope>
    <source>
        <strain evidence="3">DSM 45237</strain>
    </source>
</reference>
<dbReference type="GO" id="GO:0030288">
    <property type="term" value="C:outer membrane-bounded periplasmic space"/>
    <property type="evidence" value="ECO:0007669"/>
    <property type="project" value="TreeGrafter"/>
</dbReference>
<dbReference type="GO" id="GO:0030976">
    <property type="term" value="F:thiamine pyrophosphate binding"/>
    <property type="evidence" value="ECO:0007669"/>
    <property type="project" value="TreeGrafter"/>
</dbReference>
<dbReference type="InterPro" id="IPR006311">
    <property type="entry name" value="TAT_signal"/>
</dbReference>
<dbReference type="PANTHER" id="PTHR30006">
    <property type="entry name" value="THIAMINE-BINDING PERIPLASMIC PROTEIN-RELATED"/>
    <property type="match status" value="1"/>
</dbReference>
<evidence type="ECO:0000256" key="1">
    <source>
        <dbReference type="ARBA" id="ARBA00022729"/>
    </source>
</evidence>
<dbReference type="RefSeq" id="WP_069111745.1">
    <property type="nucleotide sequence ID" value="NZ_FNUC01000003.1"/>
</dbReference>
<dbReference type="OrthoDB" id="9769319at2"/>
<dbReference type="AlphaFoldDB" id="A0A1H5MHT1"/>
<sequence length="357" mass="38382">MAPELSRRSLLTIAGGLGAGYLLAGCGSDDEPSATGASGGGGELVVRTWSGVWEGAVNAMASGFESASGISLLNDPGSDTLTLLEQRPGEHDVAWLIGTDSTRGMTDGTLEPIDTSRIERFGQINSRLSDGITHEGELSGVPISYTATGIIYNRDRLGFEITSWEDLWREELRGQLCIQNAPSIGGLFLVFTGARVFGSGPDDYEAGWKAIEELAPNVQFLFNTSSDGVSKLASGSVLACVTIADQGVPLREQGIETVIPEEGTTYSIQSLTVPAETKNKDAAYEFINFMLDPDNQVEWARNGKAAPSTTDVTLPDDLASELMETPAVAESLWPIDWYEFGQQIPDWTTRWQRIFGS</sequence>
<dbReference type="GO" id="GO:0030975">
    <property type="term" value="F:thiamine binding"/>
    <property type="evidence" value="ECO:0007669"/>
    <property type="project" value="TreeGrafter"/>
</dbReference>
<keyword evidence="3" id="KW-1185">Reference proteome</keyword>
<protein>
    <submittedName>
        <fullName evidence="2">Spermidine/putrescine-binding protein</fullName>
    </submittedName>
</protein>
<gene>
    <name evidence="2" type="ORF">SAMN04488561_3188</name>
</gene>
<dbReference type="PRINTS" id="PR00909">
    <property type="entry name" value="SPERMDNBNDNG"/>
</dbReference>
<dbReference type="EMBL" id="FNUC01000003">
    <property type="protein sequence ID" value="SEE88876.1"/>
    <property type="molecule type" value="Genomic_DNA"/>
</dbReference>
<dbReference type="STRING" id="561176.SAMN04488561_3188"/>
<dbReference type="InterPro" id="IPR006059">
    <property type="entry name" value="SBP"/>
</dbReference>
<keyword evidence="1" id="KW-0732">Signal</keyword>
<proteinExistence type="predicted"/>